<sequence>MKEILNGIKSLVLSFAGLCLAITVFFTPFIIPLFPIMAAVFVIYFTRTQRKLLKTKETPIYNLTGGLVKIQGTVEAPEVLESPFFKEQCISYSYEKAKLLYSDEGEDYVASATQTNKFQDFYLINKTGKIKIITNYLNLWMLPPQVEQVRKIRHTQRTLKNGDLINILGYAVQNEERRFELRGQPKKPLIVGTVDIDFRTQKGLNAIRNLLPYIILMYIAVNYFLFFAPVKVHLEKNTPVILFLFFGMPILSILFTMAGNRQSGASKLLFSNLMGICIGIAVLTFPLLCLLFITETEFYRILCIWVSVFCCTILAAIMNYNRLDKIFLKDGSSRYK</sequence>
<keyword evidence="1" id="KW-0812">Transmembrane</keyword>
<dbReference type="AlphaFoldDB" id="A0A1M4TBR4"/>
<name>A0A1M4TBR4_9SPHI</name>
<feature type="transmembrane region" description="Helical" evidence="1">
    <location>
        <begin position="270"/>
        <end position="293"/>
    </location>
</feature>
<dbReference type="RefSeq" id="WP_073226139.1">
    <property type="nucleotide sequence ID" value="NZ_FQUQ01000001.1"/>
</dbReference>
<evidence type="ECO:0000256" key="1">
    <source>
        <dbReference type="SAM" id="Phobius"/>
    </source>
</evidence>
<keyword evidence="1" id="KW-1133">Transmembrane helix</keyword>
<gene>
    <name evidence="2" type="ORF">SAMN04488522_101144</name>
</gene>
<dbReference type="EMBL" id="FQUQ01000001">
    <property type="protein sequence ID" value="SHE41804.1"/>
    <property type="molecule type" value="Genomic_DNA"/>
</dbReference>
<feature type="transmembrane region" description="Helical" evidence="1">
    <location>
        <begin position="299"/>
        <end position="320"/>
    </location>
</feature>
<feature type="transmembrane region" description="Helical" evidence="1">
    <location>
        <begin position="240"/>
        <end position="258"/>
    </location>
</feature>
<keyword evidence="3" id="KW-1185">Reference proteome</keyword>
<protein>
    <submittedName>
        <fullName evidence="2">Uncharacterized protein</fullName>
    </submittedName>
</protein>
<evidence type="ECO:0000313" key="2">
    <source>
        <dbReference type="EMBL" id="SHE41804.1"/>
    </source>
</evidence>
<dbReference type="OrthoDB" id="5386209at2"/>
<feature type="transmembrane region" description="Helical" evidence="1">
    <location>
        <begin position="12"/>
        <end position="45"/>
    </location>
</feature>
<dbReference type="STRING" id="288992.SAMN04488522_101144"/>
<evidence type="ECO:0000313" key="3">
    <source>
        <dbReference type="Proteomes" id="UP000184287"/>
    </source>
</evidence>
<organism evidence="2 3">
    <name type="scientific">Pedobacter caeni</name>
    <dbReference type="NCBI Taxonomy" id="288992"/>
    <lineage>
        <taxon>Bacteria</taxon>
        <taxon>Pseudomonadati</taxon>
        <taxon>Bacteroidota</taxon>
        <taxon>Sphingobacteriia</taxon>
        <taxon>Sphingobacteriales</taxon>
        <taxon>Sphingobacteriaceae</taxon>
        <taxon>Pedobacter</taxon>
    </lineage>
</organism>
<reference evidence="3" key="1">
    <citation type="submission" date="2016-11" db="EMBL/GenBank/DDBJ databases">
        <authorList>
            <person name="Varghese N."/>
            <person name="Submissions S."/>
        </authorList>
    </citation>
    <scope>NUCLEOTIDE SEQUENCE [LARGE SCALE GENOMIC DNA]</scope>
    <source>
        <strain evidence="3">DSM 16990</strain>
    </source>
</reference>
<accession>A0A1M4TBR4</accession>
<keyword evidence="1" id="KW-0472">Membrane</keyword>
<feature type="transmembrane region" description="Helical" evidence="1">
    <location>
        <begin position="210"/>
        <end position="228"/>
    </location>
</feature>
<proteinExistence type="predicted"/>
<dbReference type="Proteomes" id="UP000184287">
    <property type="component" value="Unassembled WGS sequence"/>
</dbReference>